<dbReference type="EMBL" id="FWEU01000002">
    <property type="protein sequence ID" value="SLM23639.1"/>
    <property type="molecule type" value="Genomic_DNA"/>
</dbReference>
<organism evidence="1 2">
    <name type="scientific">Stenotrophomonas indicatrix</name>
    <dbReference type="NCBI Taxonomy" id="2045451"/>
    <lineage>
        <taxon>Bacteria</taxon>
        <taxon>Pseudomonadati</taxon>
        <taxon>Pseudomonadota</taxon>
        <taxon>Gammaproteobacteria</taxon>
        <taxon>Lysobacterales</taxon>
        <taxon>Lysobacteraceae</taxon>
        <taxon>Stenotrophomonas</taxon>
    </lineage>
</organism>
<evidence type="ECO:0000313" key="1">
    <source>
        <dbReference type="EMBL" id="SLM23639.1"/>
    </source>
</evidence>
<proteinExistence type="predicted"/>
<gene>
    <name evidence="1" type="ORF">SAMN04488690_1339</name>
</gene>
<dbReference type="Proteomes" id="UP000191133">
    <property type="component" value="Unassembled WGS sequence"/>
</dbReference>
<protein>
    <recommendedName>
        <fullName evidence="3">Sugar ABC transporter</fullName>
    </recommendedName>
</protein>
<dbReference type="AlphaFoldDB" id="A0A1W1GWB1"/>
<reference evidence="2" key="1">
    <citation type="submission" date="2016-10" db="EMBL/GenBank/DDBJ databases">
        <authorList>
            <person name="Varghese N."/>
        </authorList>
    </citation>
    <scope>NUCLEOTIDE SEQUENCE [LARGE SCALE GENOMIC DNA]</scope>
    <source>
        <strain evidence="2">92MFCol6.1</strain>
    </source>
</reference>
<sequence length="186" mass="20326">MIYTVECSYSDPATEGEWNDFYSLHKLPALISVRGFHTSQRFRACGAGCPTYLALHSIDGLEILQGEEYARKGGGNFARWQQHITDWHRNLYRGLDRAPAVEQGNYLLVSRVGPEPLIAMGTVPEGLHAVALDHAPAAIWLARLPPGSLPVVELLPGGVHAYTPMTAQLKSVAVEGQQGSEQRSHA</sequence>
<accession>A0A1W1GWB1</accession>
<name>A0A1W1GWB1_9GAMM</name>
<evidence type="ECO:0000313" key="2">
    <source>
        <dbReference type="Proteomes" id="UP000191133"/>
    </source>
</evidence>
<evidence type="ECO:0008006" key="3">
    <source>
        <dbReference type="Google" id="ProtNLM"/>
    </source>
</evidence>
<dbReference type="RefSeq" id="WP_080149018.1">
    <property type="nucleotide sequence ID" value="NZ_FWEU01000002.1"/>
</dbReference>